<keyword evidence="3" id="KW-1003">Cell membrane</keyword>
<keyword evidence="5 11" id="KW-0812">Transmembrane</keyword>
<gene>
    <name evidence="14" type="primary">sohB</name>
    <name evidence="14" type="ordered locus">GNIT_2005</name>
</gene>
<dbReference type="Pfam" id="PF01343">
    <property type="entry name" value="Peptidase_S49"/>
    <property type="match status" value="1"/>
</dbReference>
<evidence type="ECO:0000256" key="5">
    <source>
        <dbReference type="ARBA" id="ARBA00022692"/>
    </source>
</evidence>
<dbReference type="InterPro" id="IPR013703">
    <property type="entry name" value="Peptidase_S49_N_proteobac"/>
</dbReference>
<keyword evidence="9 11" id="KW-0472">Membrane</keyword>
<feature type="domain" description="Peptidase S49" evidence="12">
    <location>
        <begin position="152"/>
        <end position="297"/>
    </location>
</feature>
<evidence type="ECO:0000256" key="9">
    <source>
        <dbReference type="ARBA" id="ARBA00023136"/>
    </source>
</evidence>
<feature type="transmembrane region" description="Helical" evidence="11">
    <location>
        <begin position="6"/>
        <end position="29"/>
    </location>
</feature>
<sequence length="340" mass="38161">MEFLFVYGLFLAKAITIVVAIVVVVGFIVGMAAKQKQTSGNLEFESLSEHFDDIKSQAQHVLLDKDELKKAEKEEKKKQKKKSAKKGEDKKSNMFVLHFNGSMNAQEVEQLREEITAILCVASKDDEVLVNVESGGGVVHGYGLAASQLQRIKDKEIKLTVSVDKVAASGGYMMACVADHVISAPFAIIGSIGVIAQLPNFNKVLKKNDIEFEQHTAGDFKRTLTMFGENTAEGRNKFKAEIEDVHLMFKEFVQQHRPQLDIDKVATGEYWYGQRAKELNLVDELKTSDDFLMEANSRFKLFNIKYAVKKTLAQKLGFSAYQAVEQTFMRLVDAGNKLYR</sequence>
<evidence type="ECO:0000313" key="15">
    <source>
        <dbReference type="Proteomes" id="UP000009282"/>
    </source>
</evidence>
<feature type="coiled-coil region" evidence="10">
    <location>
        <begin position="63"/>
        <end position="90"/>
    </location>
</feature>
<dbReference type="PANTHER" id="PTHR42987">
    <property type="entry name" value="PEPTIDASE S49"/>
    <property type="match status" value="1"/>
</dbReference>
<dbReference type="EMBL" id="CP003060">
    <property type="protein sequence ID" value="AEP30114.1"/>
    <property type="molecule type" value="Genomic_DNA"/>
</dbReference>
<evidence type="ECO:0000313" key="14">
    <source>
        <dbReference type="EMBL" id="AEP30114.1"/>
    </source>
</evidence>
<proteinExistence type="inferred from homology"/>
<evidence type="ECO:0000256" key="4">
    <source>
        <dbReference type="ARBA" id="ARBA00022670"/>
    </source>
</evidence>
<evidence type="ECO:0000256" key="2">
    <source>
        <dbReference type="ARBA" id="ARBA00008683"/>
    </source>
</evidence>
<evidence type="ECO:0000259" key="12">
    <source>
        <dbReference type="Pfam" id="PF01343"/>
    </source>
</evidence>
<dbReference type="Pfam" id="PF08496">
    <property type="entry name" value="Peptidase_S49_N"/>
    <property type="match status" value="1"/>
</dbReference>
<dbReference type="KEGG" id="gni:GNIT_2005"/>
<feature type="domain" description="Peptidase S49 N-terminal proteobacteria" evidence="13">
    <location>
        <begin position="2"/>
        <end position="149"/>
    </location>
</feature>
<dbReference type="NCBIfam" id="NF008745">
    <property type="entry name" value="PRK11778.1"/>
    <property type="match status" value="1"/>
</dbReference>
<dbReference type="eggNOG" id="COG0616">
    <property type="taxonomic scope" value="Bacteria"/>
</dbReference>
<dbReference type="CDD" id="cd07023">
    <property type="entry name" value="S49_Sppa_N_C"/>
    <property type="match status" value="1"/>
</dbReference>
<keyword evidence="4 14" id="KW-0645">Protease</keyword>
<evidence type="ECO:0000259" key="13">
    <source>
        <dbReference type="Pfam" id="PF08496"/>
    </source>
</evidence>
<dbReference type="AlphaFoldDB" id="G4QLK8"/>
<dbReference type="GO" id="GO:0006508">
    <property type="term" value="P:proteolysis"/>
    <property type="evidence" value="ECO:0007669"/>
    <property type="project" value="UniProtKB-KW"/>
</dbReference>
<dbReference type="Proteomes" id="UP000009282">
    <property type="component" value="Chromosome"/>
</dbReference>
<organism evidence="14 15">
    <name type="scientific">Glaciecola nitratireducens (strain JCM 12485 / KCTC 12276 / FR1064)</name>
    <dbReference type="NCBI Taxonomy" id="1085623"/>
    <lineage>
        <taxon>Bacteria</taxon>
        <taxon>Pseudomonadati</taxon>
        <taxon>Pseudomonadota</taxon>
        <taxon>Gammaproteobacteria</taxon>
        <taxon>Alteromonadales</taxon>
        <taxon>Alteromonadaceae</taxon>
        <taxon>Brumicola</taxon>
    </lineage>
</organism>
<evidence type="ECO:0000256" key="1">
    <source>
        <dbReference type="ARBA" id="ARBA00004236"/>
    </source>
</evidence>
<keyword evidence="15" id="KW-1185">Reference proteome</keyword>
<dbReference type="InterPro" id="IPR029045">
    <property type="entry name" value="ClpP/crotonase-like_dom_sf"/>
</dbReference>
<comment type="subcellular location">
    <subcellularLocation>
        <location evidence="1">Cell membrane</location>
    </subcellularLocation>
</comment>
<dbReference type="InterPro" id="IPR002142">
    <property type="entry name" value="Peptidase_S49"/>
</dbReference>
<dbReference type="Gene3D" id="6.20.330.10">
    <property type="match status" value="1"/>
</dbReference>
<dbReference type="SUPFAM" id="SSF52096">
    <property type="entry name" value="ClpP/crotonase"/>
    <property type="match status" value="1"/>
</dbReference>
<evidence type="ECO:0000256" key="8">
    <source>
        <dbReference type="ARBA" id="ARBA00022989"/>
    </source>
</evidence>
<keyword evidence="7" id="KW-0720">Serine protease</keyword>
<comment type="similarity">
    <text evidence="2">Belongs to the peptidase S49 family.</text>
</comment>
<evidence type="ECO:0000256" key="10">
    <source>
        <dbReference type="SAM" id="Coils"/>
    </source>
</evidence>
<evidence type="ECO:0000256" key="7">
    <source>
        <dbReference type="ARBA" id="ARBA00022825"/>
    </source>
</evidence>
<keyword evidence="6" id="KW-0378">Hydrolase</keyword>
<accession>G4QLK8</accession>
<dbReference type="HOGENOM" id="CLU_070316_0_0_6"/>
<keyword evidence="8 11" id="KW-1133">Transmembrane helix</keyword>
<name>G4QLK8_GLANF</name>
<dbReference type="Gene3D" id="3.90.226.10">
    <property type="entry name" value="2-enoyl-CoA Hydratase, Chain A, domain 1"/>
    <property type="match status" value="1"/>
</dbReference>
<dbReference type="RefSeq" id="WP_014108988.1">
    <property type="nucleotide sequence ID" value="NC_016041.1"/>
</dbReference>
<evidence type="ECO:0000256" key="6">
    <source>
        <dbReference type="ARBA" id="ARBA00022801"/>
    </source>
</evidence>
<keyword evidence="10" id="KW-0175">Coiled coil</keyword>
<dbReference type="OrthoDB" id="5614232at2"/>
<evidence type="ECO:0000256" key="3">
    <source>
        <dbReference type="ARBA" id="ARBA00022475"/>
    </source>
</evidence>
<evidence type="ECO:0000256" key="11">
    <source>
        <dbReference type="SAM" id="Phobius"/>
    </source>
</evidence>
<dbReference type="InterPro" id="IPR047272">
    <property type="entry name" value="S49_SppA_C"/>
</dbReference>
<reference evidence="14 15" key="1">
    <citation type="journal article" date="2011" name="J. Bacteriol.">
        <title>Complete genome sequence of seawater bacterium Glaciecola nitratireducens FR1064T.</title>
        <authorList>
            <person name="Bian F."/>
            <person name="Qin Q.L."/>
            <person name="Xie B.B."/>
            <person name="Shu Y.L."/>
            <person name="Zhang X.Y."/>
            <person name="Yu Y."/>
            <person name="Chen B."/>
            <person name="Chen X.L."/>
            <person name="Zhou B.C."/>
            <person name="Zhang Y.Z."/>
        </authorList>
    </citation>
    <scope>NUCLEOTIDE SEQUENCE [LARGE SCALE GENOMIC DNA]</scope>
    <source>
        <strain evidence="15">JCM 12485 / KCTC 12276 / FR1064</strain>
    </source>
</reference>
<dbReference type="GO" id="GO:0005886">
    <property type="term" value="C:plasma membrane"/>
    <property type="evidence" value="ECO:0007669"/>
    <property type="project" value="UniProtKB-SubCell"/>
</dbReference>
<protein>
    <submittedName>
        <fullName evidence="14">Putative periplasmic protease</fullName>
    </submittedName>
</protein>
<dbReference type="PANTHER" id="PTHR42987:SF4">
    <property type="entry name" value="PROTEASE SOHB-RELATED"/>
    <property type="match status" value="1"/>
</dbReference>
<dbReference type="GO" id="GO:0004252">
    <property type="term" value="F:serine-type endopeptidase activity"/>
    <property type="evidence" value="ECO:0007669"/>
    <property type="project" value="InterPro"/>
</dbReference>
<dbReference type="STRING" id="1085623.GNIT_2005"/>